<feature type="compositionally biased region" description="Acidic residues" evidence="1">
    <location>
        <begin position="177"/>
        <end position="194"/>
    </location>
</feature>
<sequence>MSVDDVSRDAYEQMIESGRITELQDLAFNTVREFHEEYGYWPTYREAHAFLALEKDHTEAQLKGPAYIRRRLSELVVDPEDSDPDLLEKQEPRTQKYLEEEVDDIEGTSEARPVKIRDDWVRDWIEDNPGPGQVDGEEYRTEEVNGVETYVDENGDRYLFKPGEESESEAESQVGDEPVEAEPVDESQEEEEGDASQQVLLKNGEVVGSD</sequence>
<feature type="compositionally biased region" description="Basic and acidic residues" evidence="1">
    <location>
        <begin position="154"/>
        <end position="164"/>
    </location>
</feature>
<dbReference type="AlphaFoldDB" id="L9ZEQ3"/>
<accession>L9ZEQ3</accession>
<organism evidence="2 3">
    <name type="scientific">Natrinema altunense (strain JCM 12890 / CGMCC 1.3731 / AJ2)</name>
    <dbReference type="NCBI Taxonomy" id="1227494"/>
    <lineage>
        <taxon>Archaea</taxon>
        <taxon>Methanobacteriati</taxon>
        <taxon>Methanobacteriota</taxon>
        <taxon>Stenosarchaea group</taxon>
        <taxon>Halobacteria</taxon>
        <taxon>Halobacteriales</taxon>
        <taxon>Natrialbaceae</taxon>
        <taxon>Natrinema</taxon>
    </lineage>
</organism>
<feature type="region of interest" description="Disordered" evidence="1">
    <location>
        <begin position="78"/>
        <end position="111"/>
    </location>
</feature>
<keyword evidence="3" id="KW-1185">Reference proteome</keyword>
<dbReference type="EMBL" id="AOIK01000043">
    <property type="protein sequence ID" value="ELY83668.1"/>
    <property type="molecule type" value="Genomic_DNA"/>
</dbReference>
<evidence type="ECO:0000313" key="3">
    <source>
        <dbReference type="Proteomes" id="UP000011511"/>
    </source>
</evidence>
<feature type="compositionally biased region" description="Basic and acidic residues" evidence="1">
    <location>
        <begin position="86"/>
        <end position="99"/>
    </location>
</feature>
<protein>
    <submittedName>
        <fullName evidence="2">Uncharacterized protein</fullName>
    </submittedName>
</protein>
<dbReference type="Proteomes" id="UP000011511">
    <property type="component" value="Unassembled WGS sequence"/>
</dbReference>
<comment type="caution">
    <text evidence="2">The sequence shown here is derived from an EMBL/GenBank/DDBJ whole genome shotgun (WGS) entry which is preliminary data.</text>
</comment>
<feature type="region of interest" description="Disordered" evidence="1">
    <location>
        <begin position="126"/>
        <end position="210"/>
    </location>
</feature>
<reference evidence="2 3" key="1">
    <citation type="journal article" date="2014" name="PLoS Genet.">
        <title>Phylogenetically driven sequencing of extremely halophilic archaea reveals strategies for static and dynamic osmo-response.</title>
        <authorList>
            <person name="Becker E.A."/>
            <person name="Seitzer P.M."/>
            <person name="Tritt A."/>
            <person name="Larsen D."/>
            <person name="Krusor M."/>
            <person name="Yao A.I."/>
            <person name="Wu D."/>
            <person name="Madern D."/>
            <person name="Eisen J.A."/>
            <person name="Darling A.E."/>
            <person name="Facciotti M.T."/>
        </authorList>
    </citation>
    <scope>NUCLEOTIDE SEQUENCE [LARGE SCALE GENOMIC DNA]</scope>
    <source>
        <strain evidence="2 3">JCM 12890</strain>
    </source>
</reference>
<evidence type="ECO:0000256" key="1">
    <source>
        <dbReference type="SAM" id="MobiDB-lite"/>
    </source>
</evidence>
<proteinExistence type="predicted"/>
<name>L9ZEQ3_NATA2</name>
<gene>
    <name evidence="2" type="ORF">C485_17987</name>
</gene>
<evidence type="ECO:0000313" key="2">
    <source>
        <dbReference type="EMBL" id="ELY83668.1"/>
    </source>
</evidence>
<dbReference type="RefSeq" id="WP_007110812.1">
    <property type="nucleotide sequence ID" value="NZ_AOIK01000043.1"/>
</dbReference>